<proteinExistence type="predicted"/>
<dbReference type="Proteomes" id="UP000824120">
    <property type="component" value="Chromosome 4"/>
</dbReference>
<accession>A0A9J5ZJS1</accession>
<dbReference type="OrthoDB" id="1938625at2759"/>
<reference evidence="1 2" key="1">
    <citation type="submission" date="2020-09" db="EMBL/GenBank/DDBJ databases">
        <title>De no assembly of potato wild relative species, Solanum commersonii.</title>
        <authorList>
            <person name="Cho K."/>
        </authorList>
    </citation>
    <scope>NUCLEOTIDE SEQUENCE [LARGE SCALE GENOMIC DNA]</scope>
    <source>
        <strain evidence="1">LZ3.2</strain>
        <tissue evidence="1">Leaf</tissue>
    </source>
</reference>
<gene>
    <name evidence="1" type="ORF">H5410_023597</name>
</gene>
<keyword evidence="2" id="KW-1185">Reference proteome</keyword>
<comment type="caution">
    <text evidence="1">The sequence shown here is derived from an EMBL/GenBank/DDBJ whole genome shotgun (WGS) entry which is preliminary data.</text>
</comment>
<dbReference type="AlphaFoldDB" id="A0A9J5ZJS1"/>
<protein>
    <submittedName>
        <fullName evidence="1">Uncharacterized protein</fullName>
    </submittedName>
</protein>
<evidence type="ECO:0000313" key="2">
    <source>
        <dbReference type="Proteomes" id="UP000824120"/>
    </source>
</evidence>
<evidence type="ECO:0000313" key="1">
    <source>
        <dbReference type="EMBL" id="KAG5612316.1"/>
    </source>
</evidence>
<organism evidence="1 2">
    <name type="scientific">Solanum commersonii</name>
    <name type="common">Commerson's wild potato</name>
    <name type="synonym">Commerson's nightshade</name>
    <dbReference type="NCBI Taxonomy" id="4109"/>
    <lineage>
        <taxon>Eukaryota</taxon>
        <taxon>Viridiplantae</taxon>
        <taxon>Streptophyta</taxon>
        <taxon>Embryophyta</taxon>
        <taxon>Tracheophyta</taxon>
        <taxon>Spermatophyta</taxon>
        <taxon>Magnoliopsida</taxon>
        <taxon>eudicotyledons</taxon>
        <taxon>Gunneridae</taxon>
        <taxon>Pentapetalae</taxon>
        <taxon>asterids</taxon>
        <taxon>lamiids</taxon>
        <taxon>Solanales</taxon>
        <taxon>Solanaceae</taxon>
        <taxon>Solanoideae</taxon>
        <taxon>Solaneae</taxon>
        <taxon>Solanum</taxon>
    </lineage>
</organism>
<name>A0A9J5ZJS1_SOLCO</name>
<sequence>MVPRMESSCYEIVEYGRERYHKQGYILLTRTIEALLQNLQLPHFYAPNCKCVPWDQNKSSNLKTGCLTLRGPQIESKHGGTHLHSRETRLFISLQIRSTERQTEDEAAVKATTFMEFEELLKNEEIDWRQLCKMLRLKEGDNNAKFFHNSTNAHKRSNYIDLLEVQRGTLKEPDRKQRGGDLQGMHQNAPTISEEEKAQLQASFEEQEVFSCLKKCAVDKDPRLDGCTMNFFIKCWDRLRLGDPFYRKETKPEQGDLGNEKIEEPSKALKMKWLWRYTQESHSQRKCDQLKYGEMDGWVTKEANNPRGVTVWRSIRNWWPILLSHTIIAFNDGRRNCLLERQDRTVADMWSPQG</sequence>
<dbReference type="EMBL" id="JACXVP010000004">
    <property type="protein sequence ID" value="KAG5612316.1"/>
    <property type="molecule type" value="Genomic_DNA"/>
</dbReference>